<proteinExistence type="predicted"/>
<protein>
    <submittedName>
        <fullName evidence="1">Uncharacterized protein</fullName>
    </submittedName>
</protein>
<dbReference type="GeneID" id="92381995"/>
<organism evidence="1 2">
    <name type="scientific">Trypanosoma equiperdum</name>
    <dbReference type="NCBI Taxonomy" id="5694"/>
    <lineage>
        <taxon>Eukaryota</taxon>
        <taxon>Discoba</taxon>
        <taxon>Euglenozoa</taxon>
        <taxon>Kinetoplastea</taxon>
        <taxon>Metakinetoplastina</taxon>
        <taxon>Trypanosomatida</taxon>
        <taxon>Trypanosomatidae</taxon>
        <taxon>Trypanosoma</taxon>
    </lineage>
</organism>
<dbReference type="RefSeq" id="XP_067077533.1">
    <property type="nucleotide sequence ID" value="XM_067221432.1"/>
</dbReference>
<dbReference type="Proteomes" id="UP000195570">
    <property type="component" value="Unassembled WGS sequence"/>
</dbReference>
<dbReference type="VEuPathDB" id="TriTrypDB:TEOVI_000806100"/>
<comment type="caution">
    <text evidence="1">The sequence shown here is derived from an EMBL/GenBank/DDBJ whole genome shotgun (WGS) entry which is preliminary data.</text>
</comment>
<sequence length="118" mass="13191">MLTAVKIATNGIKDITYTPARKDVERIFGFDGKHENVPFIKSLDKYKVPIQESSQAKQTEVMKLTSTQIEEGERAALDQNQKLVAKAQAEKVCESTDKKTTEDICNKITDATECNNKP</sequence>
<reference evidence="1" key="1">
    <citation type="submission" date="2016-09" db="EMBL/GenBank/DDBJ databases">
        <authorList>
            <person name="Hebert L."/>
            <person name="Moumen B."/>
        </authorList>
    </citation>
    <scope>NUCLEOTIDE SEQUENCE [LARGE SCALE GENOMIC DNA]</scope>
    <source>
        <strain evidence="1">OVI</strain>
    </source>
</reference>
<dbReference type="EMBL" id="CZPT02000498">
    <property type="protein sequence ID" value="SCU66043.1"/>
    <property type="molecule type" value="Genomic_DNA"/>
</dbReference>
<evidence type="ECO:0000313" key="1">
    <source>
        <dbReference type="EMBL" id="SCU66043.1"/>
    </source>
</evidence>
<dbReference type="AlphaFoldDB" id="A0A1G4I2I8"/>
<keyword evidence="2" id="KW-1185">Reference proteome</keyword>
<name>A0A1G4I2I8_TRYEQ</name>
<evidence type="ECO:0000313" key="2">
    <source>
        <dbReference type="Proteomes" id="UP000195570"/>
    </source>
</evidence>
<accession>A0A1G4I2I8</accession>
<gene>
    <name evidence="1" type="ORF">TEOVI_000806100</name>
</gene>